<name>F0WYU6_9STRA</name>
<proteinExistence type="predicted"/>
<reference evidence="2" key="2">
    <citation type="submission" date="2011-02" db="EMBL/GenBank/DDBJ databases">
        <authorList>
            <person name="MacLean D."/>
        </authorList>
    </citation>
    <scope>NUCLEOTIDE SEQUENCE</scope>
</reference>
<keyword evidence="1" id="KW-0812">Transmembrane</keyword>
<dbReference type="AlphaFoldDB" id="F0WYU6"/>
<organism evidence="2">
    <name type="scientific">Albugo laibachii Nc14</name>
    <dbReference type="NCBI Taxonomy" id="890382"/>
    <lineage>
        <taxon>Eukaryota</taxon>
        <taxon>Sar</taxon>
        <taxon>Stramenopiles</taxon>
        <taxon>Oomycota</taxon>
        <taxon>Peronosporomycetes</taxon>
        <taxon>Albuginales</taxon>
        <taxon>Albuginaceae</taxon>
        <taxon>Albugo</taxon>
    </lineage>
</organism>
<keyword evidence="1" id="KW-1133">Transmembrane helix</keyword>
<reference evidence="2" key="1">
    <citation type="journal article" date="2011" name="PLoS Biol.">
        <title>Gene gain and loss during evolution of obligate parasitism in the white rust pathogen of Arabidopsis thaliana.</title>
        <authorList>
            <person name="Kemen E."/>
            <person name="Gardiner A."/>
            <person name="Schultz-Larsen T."/>
            <person name="Kemen A.C."/>
            <person name="Balmuth A.L."/>
            <person name="Robert-Seilaniantz A."/>
            <person name="Bailey K."/>
            <person name="Holub E."/>
            <person name="Studholme D.J."/>
            <person name="Maclean D."/>
            <person name="Jones J.D."/>
        </authorList>
    </citation>
    <scope>NUCLEOTIDE SEQUENCE</scope>
</reference>
<accession>F0WYU6</accession>
<evidence type="ECO:0000313" key="2">
    <source>
        <dbReference type="EMBL" id="CCA26655.1"/>
    </source>
</evidence>
<dbReference type="HOGENOM" id="CLU_1456969_0_0_1"/>
<sequence length="186" mass="21315">MKNVYAEKQFRAHSLSLLVALFGLILTASLIPLILALVLKVFLLLLVILLAAVITNPDEDSFSMWLKKKKSDSDQSWLTSIINSAVSLAVSSSQCWDSYNFVFFTIMDVPSMKRQAFGAFGKWVWTDTCPTIAQFSEWIVETTTEGSLYTYITEQWQKNWKLYRSKSFAKESTTGQRRKRKGTHYD</sequence>
<dbReference type="EMBL" id="FR824443">
    <property type="protein sequence ID" value="CCA26655.1"/>
    <property type="molecule type" value="Genomic_DNA"/>
</dbReference>
<keyword evidence="1" id="KW-0472">Membrane</keyword>
<evidence type="ECO:0000256" key="1">
    <source>
        <dbReference type="SAM" id="Phobius"/>
    </source>
</evidence>
<gene>
    <name evidence="2" type="primary">AlNc14C400G11356</name>
    <name evidence="2" type="ORF">ALNC14_127990</name>
</gene>
<feature type="transmembrane region" description="Helical" evidence="1">
    <location>
        <begin position="37"/>
        <end position="55"/>
    </location>
</feature>
<protein>
    <submittedName>
        <fullName evidence="2">AlNc14C400G11356 protein</fullName>
    </submittedName>
</protein>
<feature type="transmembrane region" description="Helical" evidence="1">
    <location>
        <begin position="12"/>
        <end position="31"/>
    </location>
</feature>